<keyword evidence="1" id="KW-1133">Transmembrane helix</keyword>
<feature type="transmembrane region" description="Helical" evidence="1">
    <location>
        <begin position="32"/>
        <end position="55"/>
    </location>
</feature>
<dbReference type="Proteomes" id="UP001140272">
    <property type="component" value="Unassembled WGS sequence"/>
</dbReference>
<feature type="transmembrane region" description="Helical" evidence="1">
    <location>
        <begin position="62"/>
        <end position="84"/>
    </location>
</feature>
<organism evidence="2 5">
    <name type="scientific">Mycolicibacterium rufum</name>
    <dbReference type="NCBI Taxonomy" id="318424"/>
    <lineage>
        <taxon>Bacteria</taxon>
        <taxon>Bacillati</taxon>
        <taxon>Actinomycetota</taxon>
        <taxon>Actinomycetes</taxon>
        <taxon>Mycobacteriales</taxon>
        <taxon>Mycobacteriaceae</taxon>
        <taxon>Mycolicibacterium</taxon>
    </lineage>
</organism>
<dbReference type="AlphaFoldDB" id="A0A9X3BPS2"/>
<proteinExistence type="predicted"/>
<feature type="transmembrane region" description="Helical" evidence="1">
    <location>
        <begin position="96"/>
        <end position="119"/>
    </location>
</feature>
<reference evidence="2" key="2">
    <citation type="journal article" date="2022" name="BMC Genomics">
        <title>Comparative genome analysis of mycobacteria focusing on tRNA and non-coding RNA.</title>
        <authorList>
            <person name="Behra P.R.K."/>
            <person name="Pettersson B.M.F."/>
            <person name="Ramesh M."/>
            <person name="Das S."/>
            <person name="Dasgupta S."/>
            <person name="Kirsebom L.A."/>
        </authorList>
    </citation>
    <scope>NUCLEOTIDE SEQUENCE</scope>
    <source>
        <strain evidence="2">DSM 45406</strain>
    </source>
</reference>
<evidence type="ECO:0000313" key="5">
    <source>
        <dbReference type="Proteomes" id="UP001140272"/>
    </source>
</evidence>
<evidence type="ECO:0000313" key="2">
    <source>
        <dbReference type="EMBL" id="MCV7069551.1"/>
    </source>
</evidence>
<evidence type="ECO:0000313" key="3">
    <source>
        <dbReference type="EMBL" id="ULP39749.1"/>
    </source>
</evidence>
<feature type="transmembrane region" description="Helical" evidence="1">
    <location>
        <begin position="5"/>
        <end position="26"/>
    </location>
</feature>
<keyword evidence="1" id="KW-0472">Membrane</keyword>
<reference evidence="2" key="1">
    <citation type="submission" date="2020-07" db="EMBL/GenBank/DDBJ databases">
        <authorList>
            <person name="Pettersson B.M.F."/>
            <person name="Behra P.R.K."/>
            <person name="Ramesh M."/>
            <person name="Das S."/>
            <person name="Dasgupta S."/>
            <person name="Kirsebom L.A."/>
        </authorList>
    </citation>
    <scope>NUCLEOTIDE SEQUENCE</scope>
    <source>
        <strain evidence="2">DSM 45406</strain>
    </source>
</reference>
<dbReference type="EMBL" id="JACKRN010000084">
    <property type="protein sequence ID" value="MCV7069551.1"/>
    <property type="molecule type" value="Genomic_DNA"/>
</dbReference>
<accession>A0A9X3BPS2</accession>
<name>A0A9X3BPS2_9MYCO</name>
<reference evidence="3" key="3">
    <citation type="submission" date="2022-08" db="EMBL/GenBank/DDBJ databases">
        <title>Whole genome sequencing of non-tuberculosis mycobacteria type-strains.</title>
        <authorList>
            <person name="Igarashi Y."/>
            <person name="Osugi A."/>
            <person name="Mitarai S."/>
        </authorList>
    </citation>
    <scope>NUCLEOTIDE SEQUENCE</scope>
    <source>
        <strain evidence="3">JCM 16372</strain>
    </source>
</reference>
<sequence length="126" mass="13088">MVRFLLRVAIFLGSSAIGLLAAGWLVPGVSLSAWGFVTAVVIFTVAQAILAPFFLKMASRYASAFLGGIGLVSTFVALLLASLLSNGLSIRGLGSWIGATVVVWLVTALATVVLPLLVLREKKTAA</sequence>
<dbReference type="InterPro" id="IPR007165">
    <property type="entry name" value="Phage_holin_4_2"/>
</dbReference>
<dbReference type="RefSeq" id="WP_043413304.1">
    <property type="nucleotide sequence ID" value="NZ_CP092427.2"/>
</dbReference>
<keyword evidence="1" id="KW-0812">Transmembrane</keyword>
<keyword evidence="4" id="KW-1185">Reference proteome</keyword>
<evidence type="ECO:0000313" key="4">
    <source>
        <dbReference type="Proteomes" id="UP001055159"/>
    </source>
</evidence>
<dbReference type="Proteomes" id="UP001055159">
    <property type="component" value="Chromosome"/>
</dbReference>
<gene>
    <name evidence="2" type="ORF">H7H73_02545</name>
    <name evidence="3" type="ORF">MJO55_25215</name>
</gene>
<dbReference type="EMBL" id="CP092427">
    <property type="protein sequence ID" value="ULP39749.1"/>
    <property type="molecule type" value="Genomic_DNA"/>
</dbReference>
<protein>
    <submittedName>
        <fullName evidence="2">Phage holin family protein</fullName>
    </submittedName>
</protein>
<evidence type="ECO:0000256" key="1">
    <source>
        <dbReference type="SAM" id="Phobius"/>
    </source>
</evidence>
<dbReference type="Pfam" id="PF04020">
    <property type="entry name" value="Phage_holin_4_2"/>
    <property type="match status" value="1"/>
</dbReference>